<keyword evidence="10" id="KW-0460">Magnesium</keyword>
<dbReference type="CDD" id="cd00593">
    <property type="entry name" value="RIBOc"/>
    <property type="match status" value="2"/>
</dbReference>
<dbReference type="GO" id="GO:0050688">
    <property type="term" value="P:regulation of defense response to virus"/>
    <property type="evidence" value="ECO:0007669"/>
    <property type="project" value="UniProtKB-KW"/>
</dbReference>
<dbReference type="GO" id="GO:0030422">
    <property type="term" value="P:siRNA processing"/>
    <property type="evidence" value="ECO:0007669"/>
    <property type="project" value="TreeGrafter"/>
</dbReference>
<organism evidence="19 20">
    <name type="scientific">Acrodontium crateriforme</name>
    <dbReference type="NCBI Taxonomy" id="150365"/>
    <lineage>
        <taxon>Eukaryota</taxon>
        <taxon>Fungi</taxon>
        <taxon>Dikarya</taxon>
        <taxon>Ascomycota</taxon>
        <taxon>Pezizomycotina</taxon>
        <taxon>Dothideomycetes</taxon>
        <taxon>Dothideomycetidae</taxon>
        <taxon>Mycosphaerellales</taxon>
        <taxon>Teratosphaeriaceae</taxon>
        <taxon>Acrodontium</taxon>
    </lineage>
</organism>
<dbReference type="PROSITE" id="PS51327">
    <property type="entry name" value="DICER_DSRBF"/>
    <property type="match status" value="1"/>
</dbReference>
<evidence type="ECO:0000256" key="12">
    <source>
        <dbReference type="ARBA" id="ARBA00023118"/>
    </source>
</evidence>
<evidence type="ECO:0000259" key="17">
    <source>
        <dbReference type="PROSITE" id="PS51194"/>
    </source>
</evidence>
<evidence type="ECO:0000256" key="11">
    <source>
        <dbReference type="ARBA" id="ARBA00022884"/>
    </source>
</evidence>
<dbReference type="GO" id="GO:0051607">
    <property type="term" value="P:defense response to virus"/>
    <property type="evidence" value="ECO:0007669"/>
    <property type="project" value="UniProtKB-KW"/>
</dbReference>
<comment type="function">
    <text evidence="14">Dicer-like endonuclease involved in cleaving double-stranded RNA in the RNA interference (RNAi) pathway. Produces 21 to 25 bp dsRNAs (siRNAs) which target the selective destruction of homologous RNAs leading to sequence-specific suppression of gene expression, called post-transcriptional gene silencing (PTGS). Part of a broad host defense response against viral infection and transposons.</text>
</comment>
<dbReference type="PROSITE" id="PS50142">
    <property type="entry name" value="RNASE_3_2"/>
    <property type="match status" value="2"/>
</dbReference>
<feature type="domain" description="Helicase C-terminal" evidence="17">
    <location>
        <begin position="140"/>
        <end position="315"/>
    </location>
</feature>
<dbReference type="Pfam" id="PF00271">
    <property type="entry name" value="Helicase_C"/>
    <property type="match status" value="1"/>
</dbReference>
<evidence type="ECO:0000256" key="8">
    <source>
        <dbReference type="ARBA" id="ARBA00022806"/>
    </source>
</evidence>
<dbReference type="GO" id="GO:0005634">
    <property type="term" value="C:nucleus"/>
    <property type="evidence" value="ECO:0007669"/>
    <property type="project" value="TreeGrafter"/>
</dbReference>
<comment type="cofactor">
    <cofactor evidence="1">
        <name>Mn(2+)</name>
        <dbReference type="ChEBI" id="CHEBI:29035"/>
    </cofactor>
</comment>
<dbReference type="Pfam" id="PF00636">
    <property type="entry name" value="Ribonuclease_3"/>
    <property type="match status" value="2"/>
</dbReference>
<evidence type="ECO:0000259" key="16">
    <source>
        <dbReference type="PROSITE" id="PS50142"/>
    </source>
</evidence>
<dbReference type="GO" id="GO:0003723">
    <property type="term" value="F:RNA binding"/>
    <property type="evidence" value="ECO:0007669"/>
    <property type="project" value="UniProtKB-UniRule"/>
</dbReference>
<dbReference type="InterPro" id="IPR027417">
    <property type="entry name" value="P-loop_NTPase"/>
</dbReference>
<evidence type="ECO:0000256" key="14">
    <source>
        <dbReference type="ARBA" id="ARBA00025403"/>
    </source>
</evidence>
<dbReference type="Gene3D" id="3.40.50.300">
    <property type="entry name" value="P-loop containing nucleotide triphosphate hydrolases"/>
    <property type="match status" value="1"/>
</dbReference>
<evidence type="ECO:0000256" key="5">
    <source>
        <dbReference type="ARBA" id="ARBA00022737"/>
    </source>
</evidence>
<evidence type="ECO:0000256" key="7">
    <source>
        <dbReference type="ARBA" id="ARBA00022801"/>
    </source>
</evidence>
<dbReference type="InterPro" id="IPR000999">
    <property type="entry name" value="RNase_III_dom"/>
</dbReference>
<dbReference type="InterPro" id="IPR038248">
    <property type="entry name" value="Dicer_dimer_sf"/>
</dbReference>
<keyword evidence="20" id="KW-1185">Reference proteome</keyword>
<dbReference type="PANTHER" id="PTHR14950:SF37">
    <property type="entry name" value="ENDORIBONUCLEASE DICER"/>
    <property type="match status" value="1"/>
</dbReference>
<evidence type="ECO:0000256" key="3">
    <source>
        <dbReference type="ARBA" id="ARBA00022721"/>
    </source>
</evidence>
<dbReference type="SMART" id="SM00535">
    <property type="entry name" value="RIBOc"/>
    <property type="match status" value="2"/>
</dbReference>
<dbReference type="PROSITE" id="PS00517">
    <property type="entry name" value="RNASE_3_1"/>
    <property type="match status" value="2"/>
</dbReference>
<dbReference type="SUPFAM" id="SSF52540">
    <property type="entry name" value="P-loop containing nucleoside triphosphate hydrolases"/>
    <property type="match status" value="1"/>
</dbReference>
<evidence type="ECO:0000256" key="13">
    <source>
        <dbReference type="ARBA" id="ARBA00023211"/>
    </source>
</evidence>
<protein>
    <submittedName>
        <fullName evidence="19">RNA helicase/RNAse III</fullName>
    </submittedName>
</protein>
<keyword evidence="8 19" id="KW-0347">Helicase</keyword>
<feature type="domain" description="Dicer dsRNA-binding fold" evidence="18">
    <location>
        <begin position="336"/>
        <end position="429"/>
    </location>
</feature>
<dbReference type="Proteomes" id="UP001303373">
    <property type="component" value="Chromosome 7"/>
</dbReference>
<keyword evidence="12" id="KW-0051">Antiviral defense</keyword>
<evidence type="ECO:0000259" key="18">
    <source>
        <dbReference type="PROSITE" id="PS51327"/>
    </source>
</evidence>
<keyword evidence="11 15" id="KW-0694">RNA-binding</keyword>
<dbReference type="GO" id="GO:0046872">
    <property type="term" value="F:metal ion binding"/>
    <property type="evidence" value="ECO:0007669"/>
    <property type="project" value="UniProtKB-KW"/>
</dbReference>
<keyword evidence="4" id="KW-0479">Metal-binding</keyword>
<dbReference type="GO" id="GO:0004525">
    <property type="term" value="F:ribonuclease III activity"/>
    <property type="evidence" value="ECO:0007669"/>
    <property type="project" value="InterPro"/>
</dbReference>
<dbReference type="SUPFAM" id="SSF69065">
    <property type="entry name" value="RNase III domain-like"/>
    <property type="match status" value="2"/>
</dbReference>
<dbReference type="InterPro" id="IPR005034">
    <property type="entry name" value="Dicer_dimerisation"/>
</dbReference>
<evidence type="ECO:0000256" key="1">
    <source>
        <dbReference type="ARBA" id="ARBA00001936"/>
    </source>
</evidence>
<dbReference type="InterPro" id="IPR001650">
    <property type="entry name" value="Helicase_C-like"/>
</dbReference>
<evidence type="ECO:0000313" key="20">
    <source>
        <dbReference type="Proteomes" id="UP001303373"/>
    </source>
</evidence>
<keyword evidence="6" id="KW-0547">Nucleotide-binding</keyword>
<keyword evidence="7" id="KW-0378">Hydrolase</keyword>
<dbReference type="SMART" id="SM00490">
    <property type="entry name" value="HELICc"/>
    <property type="match status" value="1"/>
</dbReference>
<reference evidence="19 20" key="1">
    <citation type="submission" date="2023-11" db="EMBL/GenBank/DDBJ databases">
        <title>An acidophilic fungus is an integral part of prey digestion in a carnivorous sundew plant.</title>
        <authorList>
            <person name="Tsai I.J."/>
        </authorList>
    </citation>
    <scope>NUCLEOTIDE SEQUENCE [LARGE SCALE GENOMIC DNA]</scope>
    <source>
        <strain evidence="19">169a</strain>
    </source>
</reference>
<dbReference type="AlphaFoldDB" id="A0AAQ3M6W7"/>
<keyword evidence="3" id="KW-0930">Antiviral protein</keyword>
<feature type="domain" description="RNase III" evidence="16">
    <location>
        <begin position="700"/>
        <end position="820"/>
    </location>
</feature>
<keyword evidence="9" id="KW-0067">ATP-binding</keyword>
<dbReference type="FunFam" id="1.10.1520.10:FF:000032">
    <property type="entry name" value="Dicer-like protein 2"/>
    <property type="match status" value="1"/>
</dbReference>
<dbReference type="Gene3D" id="3.30.160.380">
    <property type="entry name" value="Dicer dimerisation domain"/>
    <property type="match status" value="1"/>
</dbReference>
<dbReference type="Pfam" id="PF03368">
    <property type="entry name" value="Dicer_dimer"/>
    <property type="match status" value="1"/>
</dbReference>
<comment type="cofactor">
    <cofactor evidence="2">
        <name>Mg(2+)</name>
        <dbReference type="ChEBI" id="CHEBI:18420"/>
    </cofactor>
</comment>
<dbReference type="SUPFAM" id="SSF54768">
    <property type="entry name" value="dsRNA-binding domain-like"/>
    <property type="match status" value="1"/>
</dbReference>
<sequence>MMSYVNRPEVRRIVYVMPSEEENLIVSSRTLRRLRSLACEHGEGLQLNNAGITIHPKKKMQTVQGHIKDFCNKANNIYHELGGWAADYFIQQTIEILLSNVDTAILSFEKNTIRSILSPLATEMAPAEHNSHQDWRLSSKAESLIRFLSEESMDDLSGLVFVQQRATTAVLCHLISVHPKTREAYRCASFVGTSNSGARRYGLAEIFNLKAQQNTLAYFRAGTKNLIVATSVLEEGIDVQACNLVVCYDPPANMKSFIQRRGRARQKRSVFAVMTPLNHEGPRVDEWQKLEQDLINLYQDDQRTLQSVLALESVEETMNYRIEVESTGALLTAASTMAHLHHFCALLPRQPYCDKRPIFSFEENSQGLLATVVLPNCIASSMRTTKALKEWKSERSAAKDAAFQAYASLYRGGLINSNLLPLSHSWDIVENDVMDVMDSTVTVPCQFNVWKEMALASSPTSRYQSVVTLQALNNETKDLRIILTTPAPLESMPVFRLYWKPHEEFQVHVGSSKVVECMDPFTLSLYNDTTQLLLRSGQSSQKPTTSTDFIVQFTPDIVNDDLQSWLTAHQTTQNGLAAYKNFASPPRIVRPAAEYGKPFVFMNWSSQEHQGVSLKCVSLPKRRNFLLANVQTADGGLLRNAKKPLFVDALTCEFDALPFVYCQFGLYIPSILRSIEAFSLATRLQATLLRPVGLKSLPDLVTALSAPSAQWISNYQRFEFLGDAFLKFVVSTHLYLSHPNWPEGYLTVCTTQLVSNIFLARTALKMGLDRYIMTEAPQTKHWTAPVYSSDDSQQPERTLSTKLLADVVEALIGVAWMDSGLSSVRKCIEVFLTDISSAPWDFAHSRPQHQSNFALQAEQIIGRQFHSKSLLLEALTHPSCGSDSSTESYQRLEFLGDAVLDILVVRHLSTRISDLSQGRMTQIKAAFVNAMILGFIGLEFKVTEEGTDVEQTGHSTFRIQPSHRNLQLWQCMRHQSLEITEAQRECLERFKLQRNVILHRLEHGESYPWAELATLRPDKYYSDLIESIIGAIFVDSGGDLLPCQDFIERIGLFRHLRRAASTTFDVRHPRDTLHRMTASQTVTFNYKWTDDGLYDCQVLIDTEQICEVAGCSTKDEAMVVAASAAVQALTNVASSHRA</sequence>
<dbReference type="PANTHER" id="PTHR14950">
    <property type="entry name" value="DICER-RELATED"/>
    <property type="match status" value="1"/>
</dbReference>
<evidence type="ECO:0000313" key="19">
    <source>
        <dbReference type="EMBL" id="WPH02283.1"/>
    </source>
</evidence>
<dbReference type="GO" id="GO:0005737">
    <property type="term" value="C:cytoplasm"/>
    <property type="evidence" value="ECO:0007669"/>
    <property type="project" value="TreeGrafter"/>
</dbReference>
<dbReference type="FunFam" id="3.40.50.300:FF:001669">
    <property type="entry name" value="Dicer-like protein 1"/>
    <property type="match status" value="1"/>
</dbReference>
<dbReference type="EMBL" id="CP138586">
    <property type="protein sequence ID" value="WPH02283.1"/>
    <property type="molecule type" value="Genomic_DNA"/>
</dbReference>
<evidence type="ECO:0000256" key="4">
    <source>
        <dbReference type="ARBA" id="ARBA00022723"/>
    </source>
</evidence>
<evidence type="ECO:0000256" key="15">
    <source>
        <dbReference type="PROSITE-ProRule" id="PRU00657"/>
    </source>
</evidence>
<dbReference type="GO" id="GO:0004386">
    <property type="term" value="F:helicase activity"/>
    <property type="evidence" value="ECO:0007669"/>
    <property type="project" value="UniProtKB-KW"/>
</dbReference>
<evidence type="ECO:0000256" key="9">
    <source>
        <dbReference type="ARBA" id="ARBA00022840"/>
    </source>
</evidence>
<keyword evidence="5" id="KW-0677">Repeat</keyword>
<accession>A0AAQ3M6W7</accession>
<dbReference type="Gene3D" id="1.10.1520.10">
    <property type="entry name" value="Ribonuclease III domain"/>
    <property type="match status" value="2"/>
</dbReference>
<dbReference type="PROSITE" id="PS51194">
    <property type="entry name" value="HELICASE_CTER"/>
    <property type="match status" value="1"/>
</dbReference>
<evidence type="ECO:0000256" key="6">
    <source>
        <dbReference type="ARBA" id="ARBA00022741"/>
    </source>
</evidence>
<gene>
    <name evidence="19" type="ORF">R9X50_00513900</name>
</gene>
<proteinExistence type="predicted"/>
<evidence type="ECO:0000256" key="10">
    <source>
        <dbReference type="ARBA" id="ARBA00022842"/>
    </source>
</evidence>
<evidence type="ECO:0000256" key="2">
    <source>
        <dbReference type="ARBA" id="ARBA00001946"/>
    </source>
</evidence>
<dbReference type="GO" id="GO:0005524">
    <property type="term" value="F:ATP binding"/>
    <property type="evidence" value="ECO:0007669"/>
    <property type="project" value="UniProtKB-KW"/>
</dbReference>
<dbReference type="InterPro" id="IPR036389">
    <property type="entry name" value="RNase_III_sf"/>
</dbReference>
<name>A0AAQ3M6W7_9PEZI</name>
<feature type="domain" description="RNase III" evidence="16">
    <location>
        <begin position="854"/>
        <end position="1037"/>
    </location>
</feature>
<keyword evidence="13" id="KW-0464">Manganese</keyword>